<accession>A0A081CB51</accession>
<reference evidence="1" key="1">
    <citation type="journal article" date="2015" name="PeerJ">
        <title>First genomic representation of candidate bacterial phylum KSB3 points to enhanced environmental sensing as a trigger of wastewater bulking.</title>
        <authorList>
            <person name="Sekiguchi Y."/>
            <person name="Ohashi A."/>
            <person name="Parks D.H."/>
            <person name="Yamauchi T."/>
            <person name="Tyson G.W."/>
            <person name="Hugenholtz P."/>
        </authorList>
    </citation>
    <scope>NUCLEOTIDE SEQUENCE [LARGE SCALE GENOMIC DNA]</scope>
</reference>
<sequence>MPKAYAQKSTERIELKSVPDGFVVLKRMTYGDKLERQSMVKMAIELTSGKDAKGELALANKKATYLEFANCIVEHNLEKDDDGTLFNFKNAADVDALDPKIGEEIDSLISEMNNFESDAVK</sequence>
<keyword evidence="2" id="KW-1185">Reference proteome</keyword>
<dbReference type="EMBL" id="DF820483">
    <property type="protein sequence ID" value="GAK61806.1"/>
    <property type="molecule type" value="Genomic_DNA"/>
</dbReference>
<dbReference type="STRING" id="1499967.U27_02639"/>
<evidence type="ECO:0000313" key="1">
    <source>
        <dbReference type="EMBL" id="GAK61806.1"/>
    </source>
</evidence>
<dbReference type="HOGENOM" id="CLU_2033498_0_0_0"/>
<protein>
    <submittedName>
        <fullName evidence="1">Uncharacterized protein</fullName>
    </submittedName>
</protein>
<gene>
    <name evidence="1" type="ORF">U27_02639</name>
</gene>
<proteinExistence type="predicted"/>
<dbReference type="AlphaFoldDB" id="A0A081CB51"/>
<evidence type="ECO:0000313" key="2">
    <source>
        <dbReference type="Proteomes" id="UP000030661"/>
    </source>
</evidence>
<name>A0A081CB51_VECG1</name>
<organism evidence="1">
    <name type="scientific">Vecturithrix granuli</name>
    <dbReference type="NCBI Taxonomy" id="1499967"/>
    <lineage>
        <taxon>Bacteria</taxon>
        <taxon>Candidatus Moduliflexota</taxon>
        <taxon>Candidatus Vecturitrichia</taxon>
        <taxon>Candidatus Vecturitrichales</taxon>
        <taxon>Candidatus Vecturitrichaceae</taxon>
        <taxon>Candidatus Vecturithrix</taxon>
    </lineage>
</organism>
<dbReference type="Proteomes" id="UP000030661">
    <property type="component" value="Unassembled WGS sequence"/>
</dbReference>